<dbReference type="GO" id="GO:0005886">
    <property type="term" value="C:plasma membrane"/>
    <property type="evidence" value="ECO:0007669"/>
    <property type="project" value="UniProtKB-SubCell"/>
</dbReference>
<keyword evidence="5" id="KW-1133">Transmembrane helix</keyword>
<dbReference type="Proteomes" id="UP000257323">
    <property type="component" value="Unassembled WGS sequence"/>
</dbReference>
<comment type="similarity">
    <text evidence="2 7">Belongs to the ExbD/TolR family.</text>
</comment>
<dbReference type="InterPro" id="IPR003400">
    <property type="entry name" value="ExbD"/>
</dbReference>
<dbReference type="GO" id="GO:0022857">
    <property type="term" value="F:transmembrane transporter activity"/>
    <property type="evidence" value="ECO:0007669"/>
    <property type="project" value="InterPro"/>
</dbReference>
<evidence type="ECO:0000256" key="2">
    <source>
        <dbReference type="ARBA" id="ARBA00005811"/>
    </source>
</evidence>
<gene>
    <name evidence="8" type="ORF">OP8BY_1451</name>
</gene>
<dbReference type="GO" id="GO:0015031">
    <property type="term" value="P:protein transport"/>
    <property type="evidence" value="ECO:0007669"/>
    <property type="project" value="UniProtKB-KW"/>
</dbReference>
<keyword evidence="6" id="KW-0472">Membrane</keyword>
<comment type="caution">
    <text evidence="8">The sequence shown here is derived from an EMBL/GenBank/DDBJ whole genome shotgun (WGS) entry which is preliminary data.</text>
</comment>
<keyword evidence="4 7" id="KW-0812">Transmembrane</keyword>
<evidence type="ECO:0000256" key="5">
    <source>
        <dbReference type="ARBA" id="ARBA00022989"/>
    </source>
</evidence>
<accession>A0A3E2BJC5</accession>
<dbReference type="Gene3D" id="3.30.420.270">
    <property type="match status" value="1"/>
</dbReference>
<evidence type="ECO:0000313" key="8">
    <source>
        <dbReference type="EMBL" id="RFT14853.1"/>
    </source>
</evidence>
<evidence type="ECO:0000313" key="9">
    <source>
        <dbReference type="Proteomes" id="UP000257323"/>
    </source>
</evidence>
<evidence type="ECO:0000256" key="3">
    <source>
        <dbReference type="ARBA" id="ARBA00022475"/>
    </source>
</evidence>
<evidence type="ECO:0000256" key="7">
    <source>
        <dbReference type="RuleBase" id="RU003879"/>
    </source>
</evidence>
<dbReference type="Pfam" id="PF02472">
    <property type="entry name" value="ExbD"/>
    <property type="match status" value="1"/>
</dbReference>
<dbReference type="PANTHER" id="PTHR30558">
    <property type="entry name" value="EXBD MEMBRANE COMPONENT OF PMF-DRIVEN MACROMOLECULE IMPORT SYSTEM"/>
    <property type="match status" value="1"/>
</dbReference>
<evidence type="ECO:0000256" key="1">
    <source>
        <dbReference type="ARBA" id="ARBA00004162"/>
    </source>
</evidence>
<dbReference type="AlphaFoldDB" id="A0A3E2BJC5"/>
<organism evidence="8 9">
    <name type="scientific">Candidatus Saccharicenans subterraneus</name>
    <dbReference type="NCBI Taxonomy" id="2508984"/>
    <lineage>
        <taxon>Bacteria</taxon>
        <taxon>Candidatus Aminicenantota</taxon>
        <taxon>Candidatus Aminicenantia</taxon>
        <taxon>Candidatus Aminicenantales</taxon>
        <taxon>Candidatus Saccharicenantaceae</taxon>
        <taxon>Candidatus Saccharicenans</taxon>
    </lineage>
</organism>
<evidence type="ECO:0000256" key="4">
    <source>
        <dbReference type="ARBA" id="ARBA00022692"/>
    </source>
</evidence>
<reference evidence="8 9" key="1">
    <citation type="submission" date="2018-08" db="EMBL/GenBank/DDBJ databases">
        <title>Genome analysis of the thermophilic bacterium of the candidate phylum Aminicenantes from deep subsurface aquifer revealed its physiology and ecological role.</title>
        <authorList>
            <person name="Kadnikov V.V."/>
            <person name="Mardanov A.V."/>
            <person name="Beletsky A.V."/>
            <person name="Karnachuk O.V."/>
            <person name="Ravin N.V."/>
        </authorList>
    </citation>
    <scope>NUCLEOTIDE SEQUENCE [LARGE SCALE GENOMIC DNA]</scope>
    <source>
        <strain evidence="8">BY38</strain>
    </source>
</reference>
<keyword evidence="7" id="KW-0813">Transport</keyword>
<protein>
    <submittedName>
        <fullName evidence="8">Biopolymer transport protein ExbD/TolR</fullName>
    </submittedName>
</protein>
<dbReference type="EMBL" id="QUAH01000017">
    <property type="protein sequence ID" value="RFT14853.1"/>
    <property type="molecule type" value="Genomic_DNA"/>
</dbReference>
<evidence type="ECO:0000256" key="6">
    <source>
        <dbReference type="ARBA" id="ARBA00023136"/>
    </source>
</evidence>
<keyword evidence="7" id="KW-0653">Protein transport</keyword>
<keyword evidence="3" id="KW-1003">Cell membrane</keyword>
<dbReference type="PANTHER" id="PTHR30558:SF7">
    <property type="entry name" value="TOL-PAL SYSTEM PROTEIN TOLR"/>
    <property type="match status" value="1"/>
</dbReference>
<sequence>MIIFMVITPMVQMGIDAKLPEVQAESKGGQDPNVIVLTVKKNDQVEIQRNPLELRMLLEELRRLYAARQDKTIFIRADAKLPFSKVMEVMDICKGAGVETLAIIPEKFEE</sequence>
<proteinExistence type="inferred from homology"/>
<name>A0A3E2BJC5_9BACT</name>
<comment type="subcellular location">
    <subcellularLocation>
        <location evidence="1">Cell membrane</location>
        <topology evidence="1">Single-pass membrane protein</topology>
    </subcellularLocation>
    <subcellularLocation>
        <location evidence="7">Cell membrane</location>
        <topology evidence="7">Single-pass type II membrane protein</topology>
    </subcellularLocation>
</comment>